<accession>A0ABP9LF69</accession>
<evidence type="ECO:0000313" key="3">
    <source>
        <dbReference type="Proteomes" id="UP001499910"/>
    </source>
</evidence>
<sequence>MYENQNIIEAELFNDDSGSKRPGWKGPDRSVLIARNLMFWSSVVISCGAIYFVLSAIT</sequence>
<keyword evidence="1" id="KW-0472">Membrane</keyword>
<feature type="transmembrane region" description="Helical" evidence="1">
    <location>
        <begin position="37"/>
        <end position="57"/>
    </location>
</feature>
<dbReference type="Proteomes" id="UP001499910">
    <property type="component" value="Unassembled WGS sequence"/>
</dbReference>
<proteinExistence type="predicted"/>
<comment type="caution">
    <text evidence="2">The sequence shown here is derived from an EMBL/GenBank/DDBJ whole genome shotgun (WGS) entry which is preliminary data.</text>
</comment>
<name>A0ABP9LF69_9RHOB</name>
<keyword evidence="1" id="KW-0812">Transmembrane</keyword>
<protein>
    <submittedName>
        <fullName evidence="2">Uncharacterized protein</fullName>
    </submittedName>
</protein>
<keyword evidence="1" id="KW-1133">Transmembrane helix</keyword>
<evidence type="ECO:0000256" key="1">
    <source>
        <dbReference type="SAM" id="Phobius"/>
    </source>
</evidence>
<evidence type="ECO:0000313" key="2">
    <source>
        <dbReference type="EMBL" id="GAA5075694.1"/>
    </source>
</evidence>
<organism evidence="2 3">
    <name type="scientific">[Roseibacterium] beibuensis</name>
    <dbReference type="NCBI Taxonomy" id="1193142"/>
    <lineage>
        <taxon>Bacteria</taxon>
        <taxon>Pseudomonadati</taxon>
        <taxon>Pseudomonadota</taxon>
        <taxon>Alphaproteobacteria</taxon>
        <taxon>Rhodobacterales</taxon>
        <taxon>Roseobacteraceae</taxon>
        <taxon>Roseicyclus</taxon>
    </lineage>
</organism>
<gene>
    <name evidence="2" type="ORF">GCM10023209_23950</name>
</gene>
<dbReference type="EMBL" id="BAABHW010000003">
    <property type="protein sequence ID" value="GAA5075694.1"/>
    <property type="molecule type" value="Genomic_DNA"/>
</dbReference>
<dbReference type="RefSeq" id="WP_259548780.1">
    <property type="nucleotide sequence ID" value="NZ_BAABHW010000003.1"/>
</dbReference>
<keyword evidence="3" id="KW-1185">Reference proteome</keyword>
<reference evidence="3" key="1">
    <citation type="journal article" date="2019" name="Int. J. Syst. Evol. Microbiol.">
        <title>The Global Catalogue of Microorganisms (GCM) 10K type strain sequencing project: providing services to taxonomists for standard genome sequencing and annotation.</title>
        <authorList>
            <consortium name="The Broad Institute Genomics Platform"/>
            <consortium name="The Broad Institute Genome Sequencing Center for Infectious Disease"/>
            <person name="Wu L."/>
            <person name="Ma J."/>
        </authorList>
    </citation>
    <scope>NUCLEOTIDE SEQUENCE [LARGE SCALE GENOMIC DNA]</scope>
    <source>
        <strain evidence="3">JCM 18015</strain>
    </source>
</reference>